<accession>A0A7X5QZK1</accession>
<feature type="domain" description="DUF2262" evidence="2">
    <location>
        <begin position="420"/>
        <end position="562"/>
    </location>
</feature>
<comment type="caution">
    <text evidence="4">The sequence shown here is derived from an EMBL/GenBank/DDBJ whole genome shotgun (WGS) entry which is preliminary data.</text>
</comment>
<evidence type="ECO:0000256" key="1">
    <source>
        <dbReference type="SAM" id="Phobius"/>
    </source>
</evidence>
<dbReference type="Pfam" id="PF10020">
    <property type="entry name" value="DUF2262"/>
    <property type="match status" value="1"/>
</dbReference>
<organism evidence="4 5">
    <name type="scientific">Lysinibacter cavernae</name>
    <dbReference type="NCBI Taxonomy" id="1640652"/>
    <lineage>
        <taxon>Bacteria</taxon>
        <taxon>Bacillati</taxon>
        <taxon>Actinomycetota</taxon>
        <taxon>Actinomycetes</taxon>
        <taxon>Micrococcales</taxon>
        <taxon>Microbacteriaceae</taxon>
        <taxon>Lysinibacter</taxon>
    </lineage>
</organism>
<feature type="transmembrane region" description="Helical" evidence="1">
    <location>
        <begin position="112"/>
        <end position="134"/>
    </location>
</feature>
<dbReference type="InterPro" id="IPR054286">
    <property type="entry name" value="DUF7021"/>
</dbReference>
<reference evidence="4 5" key="1">
    <citation type="submission" date="2020-02" db="EMBL/GenBank/DDBJ databases">
        <title>Sequencing the genomes of 1000 actinobacteria strains.</title>
        <authorList>
            <person name="Klenk H.-P."/>
        </authorList>
    </citation>
    <scope>NUCLEOTIDE SEQUENCE [LARGE SCALE GENOMIC DNA]</scope>
    <source>
        <strain evidence="4 5">DSM 27960</strain>
    </source>
</reference>
<proteinExistence type="predicted"/>
<gene>
    <name evidence="4" type="ORF">FHX76_000787</name>
</gene>
<evidence type="ECO:0000259" key="2">
    <source>
        <dbReference type="Pfam" id="PF10020"/>
    </source>
</evidence>
<evidence type="ECO:0000313" key="5">
    <source>
        <dbReference type="Proteomes" id="UP000541033"/>
    </source>
</evidence>
<keyword evidence="5" id="KW-1185">Reference proteome</keyword>
<sequence>MPNLKFHSRAWQHGYWVGRGELNPSDADRSDDDVSFDDGVQTGQAEYGILFEEGEATMTYVPALQSIDDLEAGHVIRVAQELHRAGSLYRNQTKPAWSSLINVSMHSRNYRVFVGVSVAIGIVSLVLLVVPLLLGVVSVLGIVVALFFLGVLALVWGTLLVKSRQGEKDYLTQPAPRWWITDAHVIASSNGQTIKIPLAEITETAARGDFILARHPSHRMIVIPMVGMLRSDTGAPAVRDEVLVAVSTHANTVPAPVFLRAKAPMVERRPAADVAGGTEQQERAAFDAKYASESSEIVVLTSGIVGGAAHIRGGSLWASSTNLLAYVDEDGSVSEKGRLSWLSTDGQRTSSTYDLKPFSQYVVRARRFVPGQTEQLRRGAAEPNAVHQFALDQVIERDVHVRDLDERLARWTQPVRIATDMGEFELDRNFGWFSGHIQWCGRDVSVSLSVDDGSIEGAETCAVALSSLVGLVAAMPNVDSRWRAFAAAELADGAEDWRQDDEESLASAPITVEAFAERIGLSELSIDEDGSVNPYYDDGNMFGGHVILLSVEPDGTITDASIAG</sequence>
<keyword evidence="1" id="KW-1133">Transmembrane helix</keyword>
<protein>
    <recommendedName>
        <fullName evidence="6">DUF2262 domain-containing protein</fullName>
    </recommendedName>
</protein>
<feature type="domain" description="DUF7021" evidence="3">
    <location>
        <begin position="282"/>
        <end position="411"/>
    </location>
</feature>
<name>A0A7X5QZK1_9MICO</name>
<dbReference type="RefSeq" id="WP_167148113.1">
    <property type="nucleotide sequence ID" value="NZ_JAAMOX010000001.1"/>
</dbReference>
<evidence type="ECO:0000313" key="4">
    <source>
        <dbReference type="EMBL" id="NIH52919.1"/>
    </source>
</evidence>
<dbReference type="Pfam" id="PF22886">
    <property type="entry name" value="DUF7021"/>
    <property type="match status" value="1"/>
</dbReference>
<dbReference type="AlphaFoldDB" id="A0A7X5QZK1"/>
<evidence type="ECO:0008006" key="6">
    <source>
        <dbReference type="Google" id="ProtNLM"/>
    </source>
</evidence>
<feature type="transmembrane region" description="Helical" evidence="1">
    <location>
        <begin position="140"/>
        <end position="161"/>
    </location>
</feature>
<dbReference type="EMBL" id="JAAMOX010000001">
    <property type="protein sequence ID" value="NIH52919.1"/>
    <property type="molecule type" value="Genomic_DNA"/>
</dbReference>
<keyword evidence="1" id="KW-0472">Membrane</keyword>
<dbReference type="Proteomes" id="UP000541033">
    <property type="component" value="Unassembled WGS sequence"/>
</dbReference>
<keyword evidence="1" id="KW-0812">Transmembrane</keyword>
<evidence type="ECO:0000259" key="3">
    <source>
        <dbReference type="Pfam" id="PF22886"/>
    </source>
</evidence>
<dbReference type="InterPro" id="IPR019260">
    <property type="entry name" value="DUF2262"/>
</dbReference>